<dbReference type="OrthoDB" id="2381924at2759"/>
<evidence type="ECO:0000256" key="4">
    <source>
        <dbReference type="ARBA" id="ARBA00022833"/>
    </source>
</evidence>
<evidence type="ECO:0000256" key="5">
    <source>
        <dbReference type="ARBA" id="ARBA00023242"/>
    </source>
</evidence>
<dbReference type="GO" id="GO:0008270">
    <property type="term" value="F:zinc ion binding"/>
    <property type="evidence" value="ECO:0007669"/>
    <property type="project" value="UniProtKB-KW"/>
</dbReference>
<proteinExistence type="predicted"/>
<evidence type="ECO:0000256" key="1">
    <source>
        <dbReference type="ARBA" id="ARBA00004123"/>
    </source>
</evidence>
<sequence length="187" mass="21204">DGLLLALLLVVWSNIVIELVDSEISSLISNSILDGLDPQYQASTYPTISDVCLCFGCIFQYLDKFIDDELHLEKSILDPSSKLTTFAYSEKRDKAIASLYNLMQIDEPLEELNLYLSSPPCSKDPFNWWALNRYQFPTLAKIACNYLAIQRTSVSCKESFSVAARTITKIRNHLLFETARTLLCMKS</sequence>
<keyword evidence="2" id="KW-0479">Metal-binding</keyword>
<name>A0A9N9IT32_9GLOM</name>
<dbReference type="PANTHER" id="PTHR46481:SF10">
    <property type="entry name" value="ZINC FINGER BED DOMAIN-CONTAINING PROTEIN 39"/>
    <property type="match status" value="1"/>
</dbReference>
<feature type="chain" id="PRO_5040282803" evidence="6">
    <location>
        <begin position="23"/>
        <end position="187"/>
    </location>
</feature>
<dbReference type="SUPFAM" id="SSF53098">
    <property type="entry name" value="Ribonuclease H-like"/>
    <property type="match status" value="1"/>
</dbReference>
<comment type="subcellular location">
    <subcellularLocation>
        <location evidence="1">Nucleus</location>
    </subcellularLocation>
</comment>
<dbReference type="InterPro" id="IPR052035">
    <property type="entry name" value="ZnF_BED_domain_contain"/>
</dbReference>
<gene>
    <name evidence="8" type="ORF">DERYTH_LOCUS16756</name>
</gene>
<keyword evidence="4" id="KW-0862">Zinc</keyword>
<protein>
    <submittedName>
        <fullName evidence="8">19867_t:CDS:1</fullName>
    </submittedName>
</protein>
<accession>A0A9N9IT32</accession>
<dbReference type="GO" id="GO:0046983">
    <property type="term" value="F:protein dimerization activity"/>
    <property type="evidence" value="ECO:0007669"/>
    <property type="project" value="InterPro"/>
</dbReference>
<organism evidence="8 9">
    <name type="scientific">Dentiscutata erythropus</name>
    <dbReference type="NCBI Taxonomy" id="1348616"/>
    <lineage>
        <taxon>Eukaryota</taxon>
        <taxon>Fungi</taxon>
        <taxon>Fungi incertae sedis</taxon>
        <taxon>Mucoromycota</taxon>
        <taxon>Glomeromycotina</taxon>
        <taxon>Glomeromycetes</taxon>
        <taxon>Diversisporales</taxon>
        <taxon>Gigasporaceae</taxon>
        <taxon>Dentiscutata</taxon>
    </lineage>
</organism>
<dbReference type="GO" id="GO:0005634">
    <property type="term" value="C:nucleus"/>
    <property type="evidence" value="ECO:0007669"/>
    <property type="project" value="UniProtKB-SubCell"/>
</dbReference>
<dbReference type="EMBL" id="CAJVPY010015012">
    <property type="protein sequence ID" value="CAG8749490.1"/>
    <property type="molecule type" value="Genomic_DNA"/>
</dbReference>
<feature type="domain" description="HAT C-terminal dimerisation" evidence="7">
    <location>
        <begin position="111"/>
        <end position="186"/>
    </location>
</feature>
<keyword evidence="6" id="KW-0732">Signal</keyword>
<dbReference type="Proteomes" id="UP000789405">
    <property type="component" value="Unassembled WGS sequence"/>
</dbReference>
<feature type="signal peptide" evidence="6">
    <location>
        <begin position="1"/>
        <end position="22"/>
    </location>
</feature>
<dbReference type="Pfam" id="PF05699">
    <property type="entry name" value="Dimer_Tnp_hAT"/>
    <property type="match status" value="1"/>
</dbReference>
<evidence type="ECO:0000256" key="6">
    <source>
        <dbReference type="SAM" id="SignalP"/>
    </source>
</evidence>
<evidence type="ECO:0000259" key="7">
    <source>
        <dbReference type="Pfam" id="PF05699"/>
    </source>
</evidence>
<dbReference type="PANTHER" id="PTHR46481">
    <property type="entry name" value="ZINC FINGER BED DOMAIN-CONTAINING PROTEIN 4"/>
    <property type="match status" value="1"/>
</dbReference>
<dbReference type="AlphaFoldDB" id="A0A9N9IT32"/>
<evidence type="ECO:0000313" key="9">
    <source>
        <dbReference type="Proteomes" id="UP000789405"/>
    </source>
</evidence>
<evidence type="ECO:0000256" key="2">
    <source>
        <dbReference type="ARBA" id="ARBA00022723"/>
    </source>
</evidence>
<dbReference type="InterPro" id="IPR008906">
    <property type="entry name" value="HATC_C_dom"/>
</dbReference>
<feature type="non-terminal residue" evidence="8">
    <location>
        <position position="187"/>
    </location>
</feature>
<reference evidence="8" key="1">
    <citation type="submission" date="2021-06" db="EMBL/GenBank/DDBJ databases">
        <authorList>
            <person name="Kallberg Y."/>
            <person name="Tangrot J."/>
            <person name="Rosling A."/>
        </authorList>
    </citation>
    <scope>NUCLEOTIDE SEQUENCE</scope>
    <source>
        <strain evidence="8">MA453B</strain>
    </source>
</reference>
<evidence type="ECO:0000256" key="3">
    <source>
        <dbReference type="ARBA" id="ARBA00022771"/>
    </source>
</evidence>
<comment type="caution">
    <text evidence="8">The sequence shown here is derived from an EMBL/GenBank/DDBJ whole genome shotgun (WGS) entry which is preliminary data.</text>
</comment>
<keyword evidence="3" id="KW-0863">Zinc-finger</keyword>
<dbReference type="InterPro" id="IPR012337">
    <property type="entry name" value="RNaseH-like_sf"/>
</dbReference>
<evidence type="ECO:0000313" key="8">
    <source>
        <dbReference type="EMBL" id="CAG8749490.1"/>
    </source>
</evidence>
<keyword evidence="9" id="KW-1185">Reference proteome</keyword>
<keyword evidence="5" id="KW-0539">Nucleus</keyword>